<dbReference type="AlphaFoldDB" id="A0A072UUJ8"/>
<gene>
    <name evidence="2" type="ordered locus">MTR_3g016355</name>
</gene>
<dbReference type="Proteomes" id="UP000002051">
    <property type="component" value="Chromosome 3"/>
</dbReference>
<evidence type="ECO:0000313" key="4">
    <source>
        <dbReference type="Proteomes" id="UP000002051"/>
    </source>
</evidence>
<reference evidence="3" key="3">
    <citation type="submission" date="2015-04" db="UniProtKB">
        <authorList>
            <consortium name="EnsemblPlants"/>
        </authorList>
    </citation>
    <scope>IDENTIFICATION</scope>
    <source>
        <strain evidence="3">cv. Jemalong A17</strain>
    </source>
</reference>
<reference evidence="2 4" key="2">
    <citation type="journal article" date="2014" name="BMC Genomics">
        <title>An improved genome release (version Mt4.0) for the model legume Medicago truncatula.</title>
        <authorList>
            <person name="Tang H."/>
            <person name="Krishnakumar V."/>
            <person name="Bidwell S."/>
            <person name="Rosen B."/>
            <person name="Chan A."/>
            <person name="Zhou S."/>
            <person name="Gentzbittel L."/>
            <person name="Childs K.L."/>
            <person name="Yandell M."/>
            <person name="Gundlach H."/>
            <person name="Mayer K.F."/>
            <person name="Schwartz D.C."/>
            <person name="Town C.D."/>
        </authorList>
    </citation>
    <scope>GENOME REANNOTATION</scope>
    <source>
        <strain evidence="2">A17</strain>
        <strain evidence="3 4">cv. Jemalong A17</strain>
    </source>
</reference>
<feature type="region of interest" description="Disordered" evidence="1">
    <location>
        <begin position="88"/>
        <end position="117"/>
    </location>
</feature>
<organism evidence="2 4">
    <name type="scientific">Medicago truncatula</name>
    <name type="common">Barrel medic</name>
    <name type="synonym">Medicago tribuloides</name>
    <dbReference type="NCBI Taxonomy" id="3880"/>
    <lineage>
        <taxon>Eukaryota</taxon>
        <taxon>Viridiplantae</taxon>
        <taxon>Streptophyta</taxon>
        <taxon>Embryophyta</taxon>
        <taxon>Tracheophyta</taxon>
        <taxon>Spermatophyta</taxon>
        <taxon>Magnoliopsida</taxon>
        <taxon>eudicotyledons</taxon>
        <taxon>Gunneridae</taxon>
        <taxon>Pentapetalae</taxon>
        <taxon>rosids</taxon>
        <taxon>fabids</taxon>
        <taxon>Fabales</taxon>
        <taxon>Fabaceae</taxon>
        <taxon>Papilionoideae</taxon>
        <taxon>50 kb inversion clade</taxon>
        <taxon>NPAAA clade</taxon>
        <taxon>Hologalegina</taxon>
        <taxon>IRL clade</taxon>
        <taxon>Trifolieae</taxon>
        <taxon>Medicago</taxon>
    </lineage>
</organism>
<reference evidence="2 4" key="1">
    <citation type="journal article" date="2011" name="Nature">
        <title>The Medicago genome provides insight into the evolution of rhizobial symbioses.</title>
        <authorList>
            <person name="Young N.D."/>
            <person name="Debelle F."/>
            <person name="Oldroyd G.E."/>
            <person name="Geurts R."/>
            <person name="Cannon S.B."/>
            <person name="Udvardi M.K."/>
            <person name="Benedito V.A."/>
            <person name="Mayer K.F."/>
            <person name="Gouzy J."/>
            <person name="Schoof H."/>
            <person name="Van de Peer Y."/>
            <person name="Proost S."/>
            <person name="Cook D.R."/>
            <person name="Meyers B.C."/>
            <person name="Spannagl M."/>
            <person name="Cheung F."/>
            <person name="De Mita S."/>
            <person name="Krishnakumar V."/>
            <person name="Gundlach H."/>
            <person name="Zhou S."/>
            <person name="Mudge J."/>
            <person name="Bharti A.K."/>
            <person name="Murray J.D."/>
            <person name="Naoumkina M.A."/>
            <person name="Rosen B."/>
            <person name="Silverstein K.A."/>
            <person name="Tang H."/>
            <person name="Rombauts S."/>
            <person name="Zhao P.X."/>
            <person name="Zhou P."/>
            <person name="Barbe V."/>
            <person name="Bardou P."/>
            <person name="Bechner M."/>
            <person name="Bellec A."/>
            <person name="Berger A."/>
            <person name="Berges H."/>
            <person name="Bidwell S."/>
            <person name="Bisseling T."/>
            <person name="Choisne N."/>
            <person name="Couloux A."/>
            <person name="Denny R."/>
            <person name="Deshpande S."/>
            <person name="Dai X."/>
            <person name="Doyle J.J."/>
            <person name="Dudez A.M."/>
            <person name="Farmer A.D."/>
            <person name="Fouteau S."/>
            <person name="Franken C."/>
            <person name="Gibelin C."/>
            <person name="Gish J."/>
            <person name="Goldstein S."/>
            <person name="Gonzalez A.J."/>
            <person name="Green P.J."/>
            <person name="Hallab A."/>
            <person name="Hartog M."/>
            <person name="Hua A."/>
            <person name="Humphray S.J."/>
            <person name="Jeong D.H."/>
            <person name="Jing Y."/>
            <person name="Jocker A."/>
            <person name="Kenton S.M."/>
            <person name="Kim D.J."/>
            <person name="Klee K."/>
            <person name="Lai H."/>
            <person name="Lang C."/>
            <person name="Lin S."/>
            <person name="Macmil S.L."/>
            <person name="Magdelenat G."/>
            <person name="Matthews L."/>
            <person name="McCorrison J."/>
            <person name="Monaghan E.L."/>
            <person name="Mun J.H."/>
            <person name="Najar F.Z."/>
            <person name="Nicholson C."/>
            <person name="Noirot C."/>
            <person name="O'Bleness M."/>
            <person name="Paule C.R."/>
            <person name="Poulain J."/>
            <person name="Prion F."/>
            <person name="Qin B."/>
            <person name="Qu C."/>
            <person name="Retzel E.F."/>
            <person name="Riddle C."/>
            <person name="Sallet E."/>
            <person name="Samain S."/>
            <person name="Samson N."/>
            <person name="Sanders I."/>
            <person name="Saurat O."/>
            <person name="Scarpelli C."/>
            <person name="Schiex T."/>
            <person name="Segurens B."/>
            <person name="Severin A.J."/>
            <person name="Sherrier D.J."/>
            <person name="Shi R."/>
            <person name="Sims S."/>
            <person name="Singer S.R."/>
            <person name="Sinharoy S."/>
            <person name="Sterck L."/>
            <person name="Viollet A."/>
            <person name="Wang B.B."/>
            <person name="Wang K."/>
            <person name="Wang M."/>
            <person name="Wang X."/>
            <person name="Warfsmann J."/>
            <person name="Weissenbach J."/>
            <person name="White D.D."/>
            <person name="White J.D."/>
            <person name="Wiley G.B."/>
            <person name="Wincker P."/>
            <person name="Xing Y."/>
            <person name="Yang L."/>
            <person name="Yao Z."/>
            <person name="Ying F."/>
            <person name="Zhai J."/>
            <person name="Zhou L."/>
            <person name="Zuber A."/>
            <person name="Denarie J."/>
            <person name="Dixon R.A."/>
            <person name="May G.D."/>
            <person name="Schwartz D.C."/>
            <person name="Rogers J."/>
            <person name="Quetier F."/>
            <person name="Town C.D."/>
            <person name="Roe B.A."/>
        </authorList>
    </citation>
    <scope>NUCLEOTIDE SEQUENCE [LARGE SCALE GENOMIC DNA]</scope>
    <source>
        <strain evidence="2">A17</strain>
        <strain evidence="3 4">cv. Jemalong A17</strain>
    </source>
</reference>
<dbReference type="EMBL" id="CM001219">
    <property type="protein sequence ID" value="KEH33046.1"/>
    <property type="molecule type" value="Genomic_DNA"/>
</dbReference>
<dbReference type="HOGENOM" id="CLU_2088408_0_0_1"/>
<proteinExistence type="predicted"/>
<name>A0A072UUJ8_MEDTR</name>
<keyword evidence="4" id="KW-1185">Reference proteome</keyword>
<evidence type="ECO:0000313" key="2">
    <source>
        <dbReference type="EMBL" id="KEH33046.1"/>
    </source>
</evidence>
<accession>A0A072UUJ8</accession>
<feature type="compositionally biased region" description="Polar residues" evidence="1">
    <location>
        <begin position="88"/>
        <end position="104"/>
    </location>
</feature>
<sequence length="117" mass="13208">MAYHSRKQGGGQLLGRLCPFFLEQGFNEGFWDGLGRGKVRSKLRKSPRTIANPKSPESLNHQQIHQILCNSQRFNTESSSLNRLLHNTSANPSLLATDSSTITKKTVRRRGKENEED</sequence>
<evidence type="ECO:0000256" key="1">
    <source>
        <dbReference type="SAM" id="MobiDB-lite"/>
    </source>
</evidence>
<evidence type="ECO:0000313" key="3">
    <source>
        <dbReference type="EnsemblPlants" id="KEH33046"/>
    </source>
</evidence>
<protein>
    <submittedName>
        <fullName evidence="2 3">Uncharacterized protein</fullName>
    </submittedName>
</protein>
<feature type="region of interest" description="Disordered" evidence="1">
    <location>
        <begin position="42"/>
        <end position="61"/>
    </location>
</feature>
<dbReference type="EnsemblPlants" id="KEH33046">
    <property type="protein sequence ID" value="KEH33046"/>
    <property type="gene ID" value="MTR_3g016355"/>
</dbReference>